<organism evidence="8 9">
    <name type="scientific">Streptomyces filamentosus</name>
    <name type="common">Streptomyces roseosporus</name>
    <dbReference type="NCBI Taxonomy" id="67294"/>
    <lineage>
        <taxon>Bacteria</taxon>
        <taxon>Bacillati</taxon>
        <taxon>Actinomycetota</taxon>
        <taxon>Actinomycetes</taxon>
        <taxon>Kitasatosporales</taxon>
        <taxon>Streptomycetaceae</taxon>
        <taxon>Streptomyces</taxon>
    </lineage>
</organism>
<dbReference type="GO" id="GO:0022857">
    <property type="term" value="F:transmembrane transporter activity"/>
    <property type="evidence" value="ECO:0007669"/>
    <property type="project" value="InterPro"/>
</dbReference>
<feature type="transmembrane region" description="Helical" evidence="6">
    <location>
        <begin position="303"/>
        <end position="322"/>
    </location>
</feature>
<feature type="transmembrane region" description="Helical" evidence="6">
    <location>
        <begin position="365"/>
        <end position="388"/>
    </location>
</feature>
<dbReference type="AlphaFoldDB" id="A0A919BBV1"/>
<feature type="transmembrane region" description="Helical" evidence="6">
    <location>
        <begin position="34"/>
        <end position="55"/>
    </location>
</feature>
<keyword evidence="9" id="KW-1185">Reference proteome</keyword>
<feature type="domain" description="Major facilitator superfamily (MFS) profile" evidence="7">
    <location>
        <begin position="236"/>
        <end position="430"/>
    </location>
</feature>
<dbReference type="EMBL" id="BNBE01000001">
    <property type="protein sequence ID" value="GHF81408.1"/>
    <property type="molecule type" value="Genomic_DNA"/>
</dbReference>
<feature type="transmembrane region" description="Helical" evidence="6">
    <location>
        <begin position="394"/>
        <end position="413"/>
    </location>
</feature>
<dbReference type="PROSITE" id="PS50850">
    <property type="entry name" value="MFS"/>
    <property type="match status" value="1"/>
</dbReference>
<feature type="transmembrane region" description="Helical" evidence="6">
    <location>
        <begin position="269"/>
        <end position="291"/>
    </location>
</feature>
<dbReference type="InterPro" id="IPR011701">
    <property type="entry name" value="MFS"/>
</dbReference>
<reference evidence="8" key="2">
    <citation type="submission" date="2020-09" db="EMBL/GenBank/DDBJ databases">
        <authorList>
            <person name="Sun Q."/>
            <person name="Ohkuma M."/>
        </authorList>
    </citation>
    <scope>NUCLEOTIDE SEQUENCE</scope>
    <source>
        <strain evidence="8">JCM 4122</strain>
    </source>
</reference>
<feature type="transmembrane region" description="Helical" evidence="6">
    <location>
        <begin position="328"/>
        <end position="353"/>
    </location>
</feature>
<keyword evidence="5 6" id="KW-0472">Membrane</keyword>
<protein>
    <recommendedName>
        <fullName evidence="7">Major facilitator superfamily (MFS) profile domain-containing protein</fullName>
    </recommendedName>
</protein>
<gene>
    <name evidence="8" type="ORF">GCM10017667_06420</name>
</gene>
<keyword evidence="3 6" id="KW-0812">Transmembrane</keyword>
<keyword evidence="4 6" id="KW-1133">Transmembrane helix</keyword>
<dbReference type="CDD" id="cd06173">
    <property type="entry name" value="MFS_MefA_like"/>
    <property type="match status" value="1"/>
</dbReference>
<dbReference type="InterPro" id="IPR036259">
    <property type="entry name" value="MFS_trans_sf"/>
</dbReference>
<dbReference type="GeneID" id="95663628"/>
<evidence type="ECO:0000259" key="7">
    <source>
        <dbReference type="PROSITE" id="PS50850"/>
    </source>
</evidence>
<dbReference type="SUPFAM" id="SSF103473">
    <property type="entry name" value="MFS general substrate transporter"/>
    <property type="match status" value="1"/>
</dbReference>
<comment type="subcellular location">
    <subcellularLocation>
        <location evidence="1">Cell membrane</location>
        <topology evidence="1">Multi-pass membrane protein</topology>
    </subcellularLocation>
</comment>
<evidence type="ECO:0000313" key="9">
    <source>
        <dbReference type="Proteomes" id="UP000632849"/>
    </source>
</evidence>
<proteinExistence type="predicted"/>
<dbReference type="InterPro" id="IPR020846">
    <property type="entry name" value="MFS_dom"/>
</dbReference>
<evidence type="ECO:0000256" key="5">
    <source>
        <dbReference type="ARBA" id="ARBA00023136"/>
    </source>
</evidence>
<sequence>MTTQEQPGRAAEAPRRPGLTRNSDFMKLWTGESVSLLGSEVSLIALPSLAVLAFGASAGSVGLLIALQWIPFVVLGPVVGVLTDRMRRRPLMIVANLGRAVALGSLPLVAFLGSVSMAHLYAVAVVKGALDVIFQLAYQAHFPALIEREDFAEANAKTQMSRSLAAVFGRSIGGVLVGALGAAKAVTVDALSFLVSTYTIWSIRKPEPAPQPSGKGVGAAVTDLKHGFTTLVGNRLLRSLTLMGFFGNLAVSMTMAMLVVYAYDDLGFSPAQLGFVMSAGGVAFVIGAIFSRKALHQLGMGRALIVTHALLGLAVLLMVLAGKGTTGVVVVALSQFLASLTTPIANVGIMTMVQKATPPQLMGRVGGVSLPLVWGANALGPVLGAAAASAWGNAASFVLAAVLAWVAIGWLVAGSVHGIKDEVPAELQAA</sequence>
<comment type="caution">
    <text evidence="8">The sequence shown here is derived from an EMBL/GenBank/DDBJ whole genome shotgun (WGS) entry which is preliminary data.</text>
</comment>
<evidence type="ECO:0000313" key="8">
    <source>
        <dbReference type="EMBL" id="GHF81408.1"/>
    </source>
</evidence>
<dbReference type="PANTHER" id="PTHR23513:SF6">
    <property type="entry name" value="MAJOR FACILITATOR SUPERFAMILY ASSOCIATED DOMAIN-CONTAINING PROTEIN"/>
    <property type="match status" value="1"/>
</dbReference>
<feature type="transmembrane region" description="Helical" evidence="6">
    <location>
        <begin position="61"/>
        <end position="82"/>
    </location>
</feature>
<evidence type="ECO:0000256" key="2">
    <source>
        <dbReference type="ARBA" id="ARBA00022475"/>
    </source>
</evidence>
<evidence type="ECO:0000256" key="1">
    <source>
        <dbReference type="ARBA" id="ARBA00004651"/>
    </source>
</evidence>
<dbReference type="GO" id="GO:0005886">
    <property type="term" value="C:plasma membrane"/>
    <property type="evidence" value="ECO:0007669"/>
    <property type="project" value="UniProtKB-SubCell"/>
</dbReference>
<evidence type="ECO:0000256" key="6">
    <source>
        <dbReference type="SAM" id="Phobius"/>
    </source>
</evidence>
<feature type="transmembrane region" description="Helical" evidence="6">
    <location>
        <begin position="240"/>
        <end position="263"/>
    </location>
</feature>
<keyword evidence="2" id="KW-1003">Cell membrane</keyword>
<dbReference type="Gene3D" id="1.20.1250.20">
    <property type="entry name" value="MFS general substrate transporter like domains"/>
    <property type="match status" value="1"/>
</dbReference>
<evidence type="ECO:0000256" key="3">
    <source>
        <dbReference type="ARBA" id="ARBA00022692"/>
    </source>
</evidence>
<dbReference type="PANTHER" id="PTHR23513">
    <property type="entry name" value="INTEGRAL MEMBRANE EFFLUX PROTEIN-RELATED"/>
    <property type="match status" value="1"/>
</dbReference>
<reference evidence="8" key="1">
    <citation type="journal article" date="2014" name="Int. J. Syst. Evol. Microbiol.">
        <title>Complete genome sequence of Corynebacterium casei LMG S-19264T (=DSM 44701T), isolated from a smear-ripened cheese.</title>
        <authorList>
            <consortium name="US DOE Joint Genome Institute (JGI-PGF)"/>
            <person name="Walter F."/>
            <person name="Albersmeier A."/>
            <person name="Kalinowski J."/>
            <person name="Ruckert C."/>
        </authorList>
    </citation>
    <scope>NUCLEOTIDE SEQUENCE</scope>
    <source>
        <strain evidence="8">JCM 4122</strain>
    </source>
</reference>
<name>A0A919BBV1_STRFL</name>
<dbReference type="Proteomes" id="UP000632849">
    <property type="component" value="Unassembled WGS sequence"/>
</dbReference>
<accession>A0A919BBV1</accession>
<evidence type="ECO:0000256" key="4">
    <source>
        <dbReference type="ARBA" id="ARBA00022989"/>
    </source>
</evidence>
<dbReference type="RefSeq" id="WP_150235987.1">
    <property type="nucleotide sequence ID" value="NZ_BNBE01000001.1"/>
</dbReference>
<dbReference type="Pfam" id="PF07690">
    <property type="entry name" value="MFS_1"/>
    <property type="match status" value="1"/>
</dbReference>